<dbReference type="EMBL" id="JACHXM010000006">
    <property type="protein sequence ID" value="MBB3140946.1"/>
    <property type="molecule type" value="Genomic_DNA"/>
</dbReference>
<protein>
    <submittedName>
        <fullName evidence="1">Uncharacterized protein</fullName>
    </submittedName>
</protein>
<gene>
    <name evidence="1" type="ORF">FHR96_001815</name>
</gene>
<dbReference type="AlphaFoldDB" id="A0A7W5G608"/>
<proteinExistence type="predicted"/>
<evidence type="ECO:0000313" key="1">
    <source>
        <dbReference type="EMBL" id="MBB3140946.1"/>
    </source>
</evidence>
<evidence type="ECO:0000313" key="2">
    <source>
        <dbReference type="Proteomes" id="UP000525987"/>
    </source>
</evidence>
<name>A0A7W5G608_9GAMM</name>
<comment type="caution">
    <text evidence="1">The sequence shown here is derived from an EMBL/GenBank/DDBJ whole genome shotgun (WGS) entry which is preliminary data.</text>
</comment>
<organism evidence="1 2">
    <name type="scientific">Halomonas organivorans</name>
    <dbReference type="NCBI Taxonomy" id="257772"/>
    <lineage>
        <taxon>Bacteria</taxon>
        <taxon>Pseudomonadati</taxon>
        <taxon>Pseudomonadota</taxon>
        <taxon>Gammaproteobacteria</taxon>
        <taxon>Oceanospirillales</taxon>
        <taxon>Halomonadaceae</taxon>
        <taxon>Halomonas</taxon>
    </lineage>
</organism>
<dbReference type="Proteomes" id="UP000525987">
    <property type="component" value="Unassembled WGS sequence"/>
</dbReference>
<sequence>MGAQIFCANGAAGARDIYGGATTAADAPGWI</sequence>
<keyword evidence="2" id="KW-1185">Reference proteome</keyword>
<accession>A0A7W5G608</accession>
<reference evidence="1 2" key="1">
    <citation type="submission" date="2020-08" db="EMBL/GenBank/DDBJ databases">
        <title>Genomic Encyclopedia of Type Strains, Phase III (KMG-III): the genomes of soil and plant-associated and newly described type strains.</title>
        <authorList>
            <person name="Whitman W."/>
        </authorList>
    </citation>
    <scope>NUCLEOTIDE SEQUENCE [LARGE SCALE GENOMIC DNA]</scope>
    <source>
        <strain evidence="1 2">CECT 5995</strain>
    </source>
</reference>